<evidence type="ECO:0000313" key="3">
    <source>
        <dbReference type="Proteomes" id="UP000009223"/>
    </source>
</evidence>
<feature type="compositionally biased region" description="Polar residues" evidence="1">
    <location>
        <begin position="5540"/>
        <end position="5551"/>
    </location>
</feature>
<evidence type="ECO:0000313" key="2">
    <source>
        <dbReference type="EMBL" id="AEF83767.1"/>
    </source>
</evidence>
<feature type="region of interest" description="Disordered" evidence="1">
    <location>
        <begin position="5540"/>
        <end position="5559"/>
    </location>
</feature>
<keyword evidence="2" id="KW-0449">Lipoprotein</keyword>
<dbReference type="eggNOG" id="COG3420">
    <property type="taxonomic scope" value="Bacteria"/>
</dbReference>
<keyword evidence="3" id="KW-1185">Reference proteome</keyword>
<reference evidence="2 3" key="2">
    <citation type="journal article" date="2011" name="ISME J.">
        <title>RNA-seq reveals cooperative metabolic interactions between two termite-gut spirochete species in co-culture.</title>
        <authorList>
            <person name="Rosenthal A.Z."/>
            <person name="Matson E.G."/>
            <person name="Eldar A."/>
            <person name="Leadbetter J.R."/>
        </authorList>
    </citation>
    <scope>NUCLEOTIDE SEQUENCE [LARGE SCALE GENOMIC DNA]</scope>
    <source>
        <strain evidence="3">ATCC BAA-887 / DSM 12427 / ZAS-2</strain>
    </source>
</reference>
<dbReference type="HOGENOM" id="CLU_223109_0_0_12"/>
<dbReference type="RefSeq" id="WP_015708148.1">
    <property type="nucleotide sequence ID" value="NC_015578.1"/>
</dbReference>
<accession>F5YKC9</accession>
<dbReference type="EMBL" id="CP001843">
    <property type="protein sequence ID" value="AEF83767.1"/>
    <property type="molecule type" value="Genomic_DNA"/>
</dbReference>
<sequence>MKRFLEKGVVLALAFVALISCENPVEAGLGIRVDVNPPLIAIEWPPSGAFIDGDLVFRVSVTDDMQVDHVYVRSGMEADYPNSTWAPIFAPEPGSYIWTWPKRTTDDDDGTFKVRFRAVDTSGKVSETSDLIYKIKNLPPRIDLNRPNFMLKNRSVVGESELAAIRRGLSIPQGDYLTGISTDSKGIRGGFPRIKLWREGTDVPSEWAKMDFYSTEADGATDLNFRWMMRVHPDDPEAPNAEKDVNKWDAYETGVYRMQIWVQDSGDSEPPVETIFPPPFTLDGREYDYLPITITPFVEQVLLSVEMDTRSQDLAYQSQPFSFSATASHSSGIENFKLRVRRAQGDYHELIWRYEDTTGIPGMDINGHETLSASAVSLSVTPGSEYPEKGGGAFNFSSGAYTFLIEAYPSGSQNSPVIWQQKITIDNDPPTVTIPRIDPALVVNYAAPPLDIAFKKDRPLGISEGRVVNGKVIINIKADDPSGLAEQLAEPNNTASKLYRQFRYLLIKTPAFTTEPQAQAYLETILPSVNNTINASAVYNFNKDSITTLNDQNRSHGFISAPAAPLGAAGSSEYWAGFVDDLPYATDDVFKILKSTDSAPDILTINTTIPFPDANSTGELFFFLAAKDKADNLATLAKDGAPIGYHFHVDQQDDKPTVKFTDLNGGINEAEKLAGAFSNILDLNARLRGILEDDDGINLANPGNAKFELYKTGTHAGDEAPGYVPQASDSKTIPHNEQLIGRQDRSINFEFSRADMGRAYGLPALEDGIYRLTITVTDDITKKDGLSAVSNTIGPVFFAIDSANPAITIKTPQNYGYAGRDFPVRIEAFDGNNPLYLEIRPPRAAASTANFNGGALGFNGTTPYYTGNLPGIVQYWDINYINWIKSAPELDWFKGDATSDTSTNKRLAKYGEKRLSEIRADAAAWTKIGGDANGMDNLKKILEQAKLDMVGISGPSDTNPAVTGTCQWDFHLSGVDQDHLTVGILAKDRFLKSTETTLTVKFDQVPPVVESTYPASGAGWFSSNFSIAGSAWDPTRDDQDKEAHPPVIPGANGEIADVKYWIGKKTAVPVTDLNLWAHANLANRNAPRTSWSVYVPVETATEEGEFVLYIAAIDQTGQTSLALNGSVPYFTPALTTNLFANTNIVSIPYGIDKYFPQASGKITGSSDPENVAAYTSYKDILFDLSGTISDTNGLQSYTITQQRNLETPVDITNFSTTLTAGSTSLNWSLSSLPRKTDKTVISPADLQSGAYDGIYTYTITVIDVANQTSTITRTVYLDTQAPTVTVKQQQSSYLDPVIRANFTSERLTFVGEAKDRSPGTVKNVYYWDGPEGVSPTLSYPTLAQVEAQTGLPATWEWKLADGVPGSWRIEINLPNNTPEGKRRIKIIAFDNQGHRSEKLFYTGPGGSETDAETELGVTDPTKRYDFPYALDKTPPAVSGKIFNTPDLAAGTGAFTYYRDLRFDLTGLISDANGLKSFSIIQRKDSGMDSTLTGELTAPLLVPGAGLYNWTLPSLPRKTDKTVISPAELQSGAYDGIYTYTITVIDVADRISSITRTVHVDTQAPEISVITPHTSYVDSTKRAYFSTEHLFLAGEATDRSPGTVKNVYYWDGLASASPAHGDPSLAWIEAQTGAPETWEWKPAQGTPNSWRIDFNLPIGEHEGDRRMKIIAFDNQGHRCEKLLYSGASLGTDAETELGGLDQDKRYDFPYALDRSDPQLTENTIGTENQKLVASEFSLGGRFGDTNKLVSLKIEQEKQLSSNTWDTATIITIPHAPFSGIDELWSTDDLGPGKKLPVDALGNHDPVASGVYQYTITATDIVGRKTRLVRRVKVDVTPPGIKIQFSSYQPDKWYDTTTNIRGDADDSNPDNTAGSGVSGVYYWYGPQTGAGSTPPPYTTLDLLQSNWLSASGTDSWSVPLDISEPGFTEGLYTLWVLPTDVAGNIGGNKPTTPGVPPLSGDPLKYDFKVDKAKPEVEETFIDPDVTAPYTNSPENRSPLRKDFFNLNLNFRDSYMLKSVTVTQSINGGPSLTLANITNLATLSGSLPMSSLPWAAPNTPVATLADGVYTYAVTVSDQAGKTASLIRTITVDREKPKVHIKTPDNDNSQAIGQITIEGEAKDLPYGKVVKVLYWTGLKEDDSSYPAVAIPVPIPVYNPADPIYDPTNTNYNTRPWQEVDGISPGLSSLWFKTIPLGGTAEGKRQVAVIAVDHLGNFSSPELYNPSTNTDHVGIRYFSKDDSQPSFEETVIKGSTESMQKPQFLLKGSAQDSNAIDRVVLKQEWTGTGPSPIPQTITVTLVLNRHPSYKKQTQYWCFNDLPYKDTDTEAHGSSNLSTVSNGGTNSSDPISFTPALADRYTGDGKFRYTLTAYDAAGSVVLLTRNVAIDTTPPRVFLDAGNPLQNSFFDQNAIIRGSAEDTGANKSGVEDIYYWIALRSVTTIPPHAGKNDLTAAANGWQRAEHAVSGGNDTWRLSIDTTVLSPEGEYQLQVLALDYAGNTGGDPGTPASPVQYLFGVDKALPMGDELAMGTDKFTAIAFFLGGTLYDTYGINDYTGVKISQSKDGGTEVLLKAFTDNPGTNYTEYATHGSIPGGRPAETRWWELTGLPRNPGSPATTLLADGKYTYKITFKDKAGKESAITRTISVDNTDPTLSIKPADPDHPNDLAIYAGSVTILGTASDPAPGTVTTVYTWIGADGSSPASTLPLDGIGIVQAGWKLANGTADWNTTYTIGAGKDITTEGKKRLVAYAYDGVGRHSLMKDVRFWVDESAPTVTETAINTNDTKLTNDRFTLEGTAGDTNGVETVEVFQRKVGVSPIDTALPGNLVYKYTGTGVQNVSWAVLSNTSANPGLSLPRNPGSNTAAAYLSPEGYGKEDGVYVYTIIVTDIAGKTTSITRTVNLDSHAPQLGGDGGLSGGVTIASPLVPVNYDSTHASTWLKGTLANISGSSLDYMPTTSGTITPSGVADVYYLVRDGGFSGTLPDVKIATNILSDATQLSLTSVWARANGTAPWSGTINLQVLGEGIKKLYVVAKDGAGNYSAAETRLFGIDMSTPQLTITIPAGKISPQPPASSPDVEYVEDNYFQLSGKIRDQNLLSTPVYMTITQQYTPTGGSIGAVVPLTNITNFVTVQDGIDPKLYTWALPSGYRLPRNPSNIGIEDTLSVDGQYVYVVTLYDAAGNAASLTRKINIDKNGPIVSILSPLQNSNNVGGLLRISGTALDTNPITRVLYYLKKVDGTYNGGVSDDGSRDLDGDGTGYAPAIRAALGGVPPKYDYKLKAAGGYWLETEHMGAAWDSVVDISSFGISEGQLRLWVVASDGGNWSENPKSVDFYLDQNPPLIRTFKGAAIMEDLSFSANVTAAQGANYATADFSFNFDAWDTNKLKAPKLPNGATSSAAVKVERFAGSVATVLADTGTGAPVLIGTSGFTTSPLSDPYDRVHVTVNQKVYDSVSNPTGELHDGTYLYRVTISDTVDKTVVLERTLVVDHTPPEVYVTNITPLVGDNADRVNGVISFNINASDDNGVLGVRYVLLPMGAMQPTSWDDTRFASPPLGAGTAATLGAAPYRGVIDTTTISDNTQYQLCVIARDRAGNVSTNNSAANNRIFTVDQSTDKPVILFTGFDSRPSYAPLPNSYRTIDTKDQGYKLTGVISDDDGIAPNTLQLKYTPDGSTWINVTVDPAKVSQVTPGSSREYAFEYEIPKTGSPGSLADGVYSFSAYVEDDPARKSVNGLDGVAITKPAANNTAYTTFAVDTEVPLLELDAAFISAPNAPPQTYGTQPVITGTLKEPNLASFKVSVDGGIEYSYVPNLELRLGAANGAGVRAWNFTVPFWDTMTQGPHSLMFVAEDNGRKTTPLGYTFYKDTAGPNINFTNINEDNLYIIKTTPEGNTQVLYPDAADYAALPGRADIIADRLAPKLNGSFSDEYSFVFKNGEEQFYYRFDYTGPSTAVGNTGGTGTEPYDWRVSEPSWIGGGGKNVTWQLPLKNRNGTILSQGYHTVDIMVYDSGSNVNGMTLNGFHNGINYSNAFFQYERVAFRIDSEEPDVTIRVPQFNNTVYGDTAADYYFEATVEVSDYTLKDVSATISGMGTAFYHQTYSAGSAGGPINGNFTQKFTKALFATLTGGAPGVYTYTFTVTATDGNGWVGKDERIFTIDASPPKFELNNLVYPTSLIPNPPDYPTTLIENNPRIQGNVSDESGLKLAQYKLQKWDYTLLGGSGDWASTITTTYNTWKELKSGIQGSKLENWEIKLGTDGLGLNDGKYRISFRAEDQALPVANKDESKADIVFFIDSKNPVLRLMNPYDTATALPNRYTKLPLFYSGKEAKNNDASKTYAAFYLVATDENTIVSVRGKMDDNNFSSGTVINGTAPVWTNAQPTVSPTDQVGSQVNYWILLEAFSGASMSQISSGAHTIYVEARDGAGRTTTITREFTFDSEAPVLEINDPYMDKWVESRVIVQGVSSDDNSVADLYYQLGKTETSGNTVWHKYSDSITKPVGATPSKTIFIGSNSINNWKFEFPDILDITKLSDAAAYVTYDTTDQIYELPMRFKVIDKAGNESTRSMVYASSGATGKIAVDIFKLQINPNGDLPVVVINFPLPNDPDYPNGREVGGEASINGLAQDNDWVHSMVYRVKDNLGNLFYTAGGTPGDLDPESNAGDIIGGWRRFTPAITPGAFTAWSFTINRDGSLSPVGDQDKRSFTVEVMAWDASYSDHGTRKQKGLLHSTKVVFVAGQPEYYGDYRVIKDNVSYPLATASTAPNLGGSFTVKARVRDDTGLETITWKKESDSGYTNILASPSTLNPGAPPSWPQYAVPALEHLKRPQEMVNGRWYIIYTQPSSAYSYTTYGAAQNIRGTLFKASFTGTPASSADSWVVEAVSASGTHPAGDLYSGTGKFYVEYEISLTLNADDLISFDIARPYNLSLRVTDLIGTAAILDIPLKLDRYYPWGSMTGNAVAAGTNYRLVGEAWDSDTGITVQGIDKVVVWFSRNNGTADIPMAIKEKAGGIYQAGDTIPVYKGRQVAGGVPNQGGPDSVRLPKLDVPAGSNNVSAIVIDNPAETADDTDGDGFIDGITDNGIHNVWYSYLNTTTFNDGLGKVHFVVFDSAGNASYYEYRLFFSNNPPRVTSVTIATDVLGSSKLPDFSDGREYRAITANYETTNITVRNKRLGFKVHIEGEGAPYHYRLYYVSAYAAATTPATALTAGKYYRIETVADTGWEAVGAPAGFTQGTIFMAIGHAVAGSGTAKELTLTLDRYANINGQDFTIGVGGEQSPFGDSEFSYISDVGNNGAKFILKVYNTIKIPMIPDDHPAYIQIGGVNVYDNAGPYTVWDQPFDIKVIGLNVANTDTVKPKVKLWDFNPAGGAANGTNTAASSGIGDNLGRPGLFNPKGSASNIQRSGHIEPRSGNTSTIDSSLKSYFIEANRPTKFTRDTLSGSVILRGYAFDEQRIGDVSLKFTSSAGTNEFKILEKDTDYTGTNPTRGVLKPVSTGIPGSYDAQANKAYVFNDIDLDGHRAEWAFVWDTESIPANTIVGSDIKVEVIVRDVTNNQNTQRNHPNSGSGGTNDGFSLLTANEGYSRIGVDIQPYIQGYARDASKGYSTIRSKQGWFTFSRGETVTMNGWNLNAPSTTSTIKFYTEGADADVTPGAADQSAHAIKFTVPAAAVTGSIRVAAGGGAQTVNDRNNNLNSWNRGGYNPAEPGGELWNDDHAVHIWQSDDLQTNGNRGYFSQSTRPVDPSMTMDPANGTLWGAWTELSDQGLYYNSNANNTRTTIIAYNGGGTMDHTDIHIPYTKRSSNPGNPANPTVFYNSTRSYAGNFNYYDSGGIKGYDPNGGGRYDSAMSSNITGQYNVELVYHNQIINQFTNPRVVTRGNDIHMTYYDTKDKSMKYWYTKSGMATSSGNYNSGSNPATNYTANSVTLSLRARRWANLDGGYDADDTLGTNRVRQGSLARSVSAGEWSAIDLQNDGKPVVAYYDADHQTVRIAYASVAVNPLAESSQWTVQYAMNASDPNYSFSGQYISMQIDQTNNDAHLAFFKSNSTDLIYLKLAWNGTSYAAGSSIIVDDVGAVGRWVDLSLDQGNRPWISYLDITRTNFYDGVKMAYYDPVKFTGDVADSNGVSQRGWETMAVPARYVITENRTSIETWPGRDTPASNTTTQFWKAAIGYTNSDYYRIAYYVKPKN</sequence>
<protein>
    <submittedName>
        <fullName evidence="2">Putative lipoprotein</fullName>
    </submittedName>
</protein>
<dbReference type="KEGG" id="tpi:TREPR_2007"/>
<organism evidence="2 3">
    <name type="scientific">Treponema primitia (strain ATCC BAA-887 / DSM 12427 / ZAS-2)</name>
    <dbReference type="NCBI Taxonomy" id="545694"/>
    <lineage>
        <taxon>Bacteria</taxon>
        <taxon>Pseudomonadati</taxon>
        <taxon>Spirochaetota</taxon>
        <taxon>Spirochaetia</taxon>
        <taxon>Spirochaetales</taxon>
        <taxon>Treponemataceae</taxon>
        <taxon>Treponema</taxon>
    </lineage>
</organism>
<gene>
    <name evidence="2" type="ordered locus">TREPR_2007</name>
</gene>
<dbReference type="PROSITE" id="PS51257">
    <property type="entry name" value="PROKAR_LIPOPROTEIN"/>
    <property type="match status" value="1"/>
</dbReference>
<dbReference type="Proteomes" id="UP000009223">
    <property type="component" value="Chromosome"/>
</dbReference>
<dbReference type="STRING" id="545694.TREPR_2007"/>
<name>F5YKC9_TREPZ</name>
<reference evidence="3" key="1">
    <citation type="submission" date="2009-12" db="EMBL/GenBank/DDBJ databases">
        <title>Complete sequence of Treponema primitia strain ZAS-2.</title>
        <authorList>
            <person name="Tetu S.G."/>
            <person name="Matson E."/>
            <person name="Ren Q."/>
            <person name="Seshadri R."/>
            <person name="Elbourne L."/>
            <person name="Hassan K.A."/>
            <person name="Durkin A."/>
            <person name="Radune D."/>
            <person name="Mohamoud Y."/>
            <person name="Shay R."/>
            <person name="Jin S."/>
            <person name="Zhang X."/>
            <person name="Lucey K."/>
            <person name="Ballor N.R."/>
            <person name="Ottesen E."/>
            <person name="Rosenthal R."/>
            <person name="Allen A."/>
            <person name="Leadbetter J.R."/>
            <person name="Paulsen I.T."/>
        </authorList>
    </citation>
    <scope>NUCLEOTIDE SEQUENCE [LARGE SCALE GENOMIC DNA]</scope>
    <source>
        <strain evidence="3">ATCC BAA-887 / DSM 12427 / ZAS-2</strain>
    </source>
</reference>
<evidence type="ECO:0000256" key="1">
    <source>
        <dbReference type="SAM" id="MobiDB-lite"/>
    </source>
</evidence>
<proteinExistence type="predicted"/>